<evidence type="ECO:0000313" key="2">
    <source>
        <dbReference type="Proteomes" id="UP001060085"/>
    </source>
</evidence>
<comment type="caution">
    <text evidence="1">The sequence shown here is derived from an EMBL/GenBank/DDBJ whole genome shotgun (WGS) entry which is preliminary data.</text>
</comment>
<dbReference type="Proteomes" id="UP001060085">
    <property type="component" value="Linkage Group LG06"/>
</dbReference>
<accession>A0ACC0ADT1</accession>
<organism evidence="1 2">
    <name type="scientific">Catharanthus roseus</name>
    <name type="common">Madagascar periwinkle</name>
    <name type="synonym">Vinca rosea</name>
    <dbReference type="NCBI Taxonomy" id="4058"/>
    <lineage>
        <taxon>Eukaryota</taxon>
        <taxon>Viridiplantae</taxon>
        <taxon>Streptophyta</taxon>
        <taxon>Embryophyta</taxon>
        <taxon>Tracheophyta</taxon>
        <taxon>Spermatophyta</taxon>
        <taxon>Magnoliopsida</taxon>
        <taxon>eudicotyledons</taxon>
        <taxon>Gunneridae</taxon>
        <taxon>Pentapetalae</taxon>
        <taxon>asterids</taxon>
        <taxon>lamiids</taxon>
        <taxon>Gentianales</taxon>
        <taxon>Apocynaceae</taxon>
        <taxon>Rauvolfioideae</taxon>
        <taxon>Vinceae</taxon>
        <taxon>Catharanthinae</taxon>
        <taxon>Catharanthus</taxon>
    </lineage>
</organism>
<keyword evidence="2" id="KW-1185">Reference proteome</keyword>
<name>A0ACC0ADT1_CATRO</name>
<protein>
    <submittedName>
        <fullName evidence="1">Uncharacterized protein</fullName>
    </submittedName>
</protein>
<reference evidence="2" key="1">
    <citation type="journal article" date="2023" name="Nat. Plants">
        <title>Single-cell RNA sequencing provides a high-resolution roadmap for understanding the multicellular compartmentation of specialized metabolism.</title>
        <authorList>
            <person name="Sun S."/>
            <person name="Shen X."/>
            <person name="Li Y."/>
            <person name="Li Y."/>
            <person name="Wang S."/>
            <person name="Li R."/>
            <person name="Zhang H."/>
            <person name="Shen G."/>
            <person name="Guo B."/>
            <person name="Wei J."/>
            <person name="Xu J."/>
            <person name="St-Pierre B."/>
            <person name="Chen S."/>
            <person name="Sun C."/>
        </authorList>
    </citation>
    <scope>NUCLEOTIDE SEQUENCE [LARGE SCALE GENOMIC DNA]</scope>
</reference>
<dbReference type="EMBL" id="CM044706">
    <property type="protein sequence ID" value="KAI5657593.1"/>
    <property type="molecule type" value="Genomic_DNA"/>
</dbReference>
<gene>
    <name evidence="1" type="ORF">M9H77_26386</name>
</gene>
<sequence>MEVDTYLIVTRYLSSRTSDRRPYVTLSCERGGANKPRTKPIVDDEEEEVQSRSGSKTKGGAAATDCDSGRVMCHLVISYDFFGNKTFVVLSGFKLRNREDSNVPSDIVVAHLTSIEMRRTWPYVLIMDTTYKTNKYNLPLFEVVGMTSTENQEDACDHEPKVIITYRECGLMLVISDVFNTTYHMLYKRHINQNVLAKLTELTKHEEVASWFVNGSWKKLLDEIDEQEYLRKLDALKTKCWTQSHMHFGVETTNRAESEHSVLKLWLSTCHGDLDTMFLNINSLIEGQIAHIKASLEFSKTKKKFNAKSNQIFFFVSNKISHLALKKIWSEIPRAARIYDDPKSKCGYYLKTSHGLPCTWELITRFDHVLPLQLSDIEAFWKTLEIGGRHPLAQQRDIDSEMRSLTDLLHQINASSYERVLSPVLPEDPGVTLTSPPEVAVTKGQKKTNSTKRDKSHWEHMLIAHRKIQNSSRSGSCSGSGFGSWSGSGSGSGSRGRGRLPLSPRGRGRGHDRGRNSLSSVTHAFSCSTCPYTNTFPAFIHPFISNWKNVIGDGNCGYNAVADFVFGDEHQWPEDGPAPYEHWLETPYSLYVIANAFNLYVIIIAQLGSTTVLPLYSYSDHPGGILVISLLTEKQRFIRCMMGVRYLLYTFNGSIIVPNESAIG</sequence>
<proteinExistence type="predicted"/>
<evidence type="ECO:0000313" key="1">
    <source>
        <dbReference type="EMBL" id="KAI5657593.1"/>
    </source>
</evidence>